<sequence>MSSTFQPSEVIDALLLAARRFSDSDRFITWSWSSVSASIVLATILTALLLRQFVLKTPRVEGGRVIAPSSTTEKQGETQKMTQAKVKPADGTVRVSQILIHPIKSCRGTSVQSVKYTPQGLENDRKWCIVDAKTSTVITAREVAKMVLIVPQIDVDAASRHGGTLTVTFPEDSGCKPFSLPLQPSQEVLDTWEILPKIGFFASHVDGYISTSPPSLFPSQDPSTPSTTLSTYFGKPVHLVYKGPSARAVDATYEFPELKATSVFQDMYPLLVLSEESMGEVEREVRSRLGTQGIDEEVWREGKVVIRRFRPNIVLSGGGPFAEDQWEEIAIGRKDAPKITLVSKCARCLLPNVSPDTGERDKAVPYKVIMKFRTGLDPLNKMKPCIGCNGVPEAAGVVSVGDVVFVRKMIGE</sequence>
<keyword evidence="1" id="KW-0472">Membrane</keyword>
<dbReference type="GO" id="GO:0030170">
    <property type="term" value="F:pyridoxal phosphate binding"/>
    <property type="evidence" value="ECO:0007669"/>
    <property type="project" value="InterPro"/>
</dbReference>
<dbReference type="GO" id="GO:0003824">
    <property type="term" value="F:catalytic activity"/>
    <property type="evidence" value="ECO:0007669"/>
    <property type="project" value="InterPro"/>
</dbReference>
<dbReference type="SUPFAM" id="SSF141673">
    <property type="entry name" value="MOSC N-terminal domain-like"/>
    <property type="match status" value="1"/>
</dbReference>
<dbReference type="SUPFAM" id="SSF50800">
    <property type="entry name" value="PK beta-barrel domain-like"/>
    <property type="match status" value="1"/>
</dbReference>
<dbReference type="OrthoDB" id="17255at2759"/>
<dbReference type="InterPro" id="IPR005303">
    <property type="entry name" value="MOCOS_middle"/>
</dbReference>
<feature type="transmembrane region" description="Helical" evidence="1">
    <location>
        <begin position="30"/>
        <end position="50"/>
    </location>
</feature>
<dbReference type="STRING" id="39966.A0A369JFY1"/>
<protein>
    <submittedName>
        <fullName evidence="3">Mitochondrial amidoxime-reducing component 1</fullName>
    </submittedName>
</protein>
<dbReference type="Pfam" id="PF03476">
    <property type="entry name" value="MOSC_N"/>
    <property type="match status" value="1"/>
</dbReference>
<dbReference type="GO" id="GO:0030151">
    <property type="term" value="F:molybdenum ion binding"/>
    <property type="evidence" value="ECO:0007669"/>
    <property type="project" value="InterPro"/>
</dbReference>
<keyword evidence="1" id="KW-0812">Transmembrane</keyword>
<proteinExistence type="predicted"/>
<accession>A0A369JFY1</accession>
<dbReference type="InterPro" id="IPR005302">
    <property type="entry name" value="MoCF_Sase_C"/>
</dbReference>
<keyword evidence="1" id="KW-1133">Transmembrane helix</keyword>
<dbReference type="PANTHER" id="PTHR14237">
    <property type="entry name" value="MOLYBDOPTERIN COFACTOR SULFURASE MOSC"/>
    <property type="match status" value="1"/>
</dbReference>
<dbReference type="AlphaFoldDB" id="A0A369JFY1"/>
<dbReference type="InterPro" id="IPR011037">
    <property type="entry name" value="Pyrv_Knase-like_insert_dom_sf"/>
</dbReference>
<keyword evidence="4" id="KW-1185">Reference proteome</keyword>
<dbReference type="Pfam" id="PF03473">
    <property type="entry name" value="MOSC"/>
    <property type="match status" value="1"/>
</dbReference>
<name>A0A369JFY1_HYPMA</name>
<dbReference type="Proteomes" id="UP000076154">
    <property type="component" value="Unassembled WGS sequence"/>
</dbReference>
<evidence type="ECO:0000313" key="3">
    <source>
        <dbReference type="EMBL" id="RDB19507.1"/>
    </source>
</evidence>
<reference evidence="3" key="1">
    <citation type="submission" date="2018-04" db="EMBL/GenBank/DDBJ databases">
        <title>Whole genome sequencing of Hypsizygus marmoreus.</title>
        <authorList>
            <person name="Choi I.-G."/>
            <person name="Min B."/>
            <person name="Kim J.-G."/>
            <person name="Kim S."/>
            <person name="Oh Y.-L."/>
            <person name="Kong W.-S."/>
            <person name="Park H."/>
            <person name="Jeong J."/>
            <person name="Song E.-S."/>
        </authorList>
    </citation>
    <scope>NUCLEOTIDE SEQUENCE [LARGE SCALE GENOMIC DNA]</scope>
    <source>
        <strain evidence="3">51987-8</strain>
    </source>
</reference>
<comment type="caution">
    <text evidence="3">The sequence shown here is derived from an EMBL/GenBank/DDBJ whole genome shotgun (WGS) entry which is preliminary data.</text>
</comment>
<evidence type="ECO:0000259" key="2">
    <source>
        <dbReference type="PROSITE" id="PS51340"/>
    </source>
</evidence>
<dbReference type="PANTHER" id="PTHR14237:SF19">
    <property type="entry name" value="MITOCHONDRIAL AMIDOXIME REDUCING COMPONENT 1"/>
    <property type="match status" value="1"/>
</dbReference>
<dbReference type="PROSITE" id="PS51340">
    <property type="entry name" value="MOSC"/>
    <property type="match status" value="1"/>
</dbReference>
<dbReference type="InParanoid" id="A0A369JFY1"/>
<evidence type="ECO:0000256" key="1">
    <source>
        <dbReference type="SAM" id="Phobius"/>
    </source>
</evidence>
<organism evidence="3 4">
    <name type="scientific">Hypsizygus marmoreus</name>
    <name type="common">White beech mushroom</name>
    <name type="synonym">Agaricus marmoreus</name>
    <dbReference type="NCBI Taxonomy" id="39966"/>
    <lineage>
        <taxon>Eukaryota</taxon>
        <taxon>Fungi</taxon>
        <taxon>Dikarya</taxon>
        <taxon>Basidiomycota</taxon>
        <taxon>Agaricomycotina</taxon>
        <taxon>Agaricomycetes</taxon>
        <taxon>Agaricomycetidae</taxon>
        <taxon>Agaricales</taxon>
        <taxon>Tricholomatineae</taxon>
        <taxon>Lyophyllaceae</taxon>
        <taxon>Hypsizygus</taxon>
    </lineage>
</organism>
<gene>
    <name evidence="3" type="primary">marc1</name>
    <name evidence="3" type="ORF">Hypma_013476</name>
</gene>
<feature type="domain" description="MOSC" evidence="2">
    <location>
        <begin position="243"/>
        <end position="407"/>
    </location>
</feature>
<dbReference type="EMBL" id="LUEZ02000080">
    <property type="protein sequence ID" value="RDB19507.1"/>
    <property type="molecule type" value="Genomic_DNA"/>
</dbReference>
<evidence type="ECO:0000313" key="4">
    <source>
        <dbReference type="Proteomes" id="UP000076154"/>
    </source>
</evidence>